<gene>
    <name evidence="1" type="ORF">PHMEG_00037591</name>
</gene>
<dbReference type="EMBL" id="NBNE01016665">
    <property type="protein sequence ID" value="OWY93128.1"/>
    <property type="molecule type" value="Genomic_DNA"/>
</dbReference>
<reference evidence="2" key="1">
    <citation type="submission" date="2017-03" db="EMBL/GenBank/DDBJ databases">
        <title>Phytopthora megakarya and P. palmivora, two closely related causual agents of cacao black pod achieved similar genome size and gene model numbers by different mechanisms.</title>
        <authorList>
            <person name="Ali S."/>
            <person name="Shao J."/>
            <person name="Larry D.J."/>
            <person name="Kronmiller B."/>
            <person name="Shen D."/>
            <person name="Strem M.D."/>
            <person name="Melnick R.L."/>
            <person name="Guiltinan M.J."/>
            <person name="Tyler B.M."/>
            <person name="Meinhardt L.W."/>
            <person name="Bailey B.A."/>
        </authorList>
    </citation>
    <scope>NUCLEOTIDE SEQUENCE [LARGE SCALE GENOMIC DNA]</scope>
    <source>
        <strain evidence="2">zdho120</strain>
    </source>
</reference>
<protein>
    <submittedName>
        <fullName evidence="1">Uncharacterized protein</fullName>
    </submittedName>
</protein>
<dbReference type="AlphaFoldDB" id="A0A225UJG2"/>
<evidence type="ECO:0000313" key="1">
    <source>
        <dbReference type="EMBL" id="OWY93128.1"/>
    </source>
</evidence>
<proteinExistence type="predicted"/>
<dbReference type="OrthoDB" id="118028at2759"/>
<name>A0A225UJG2_9STRA</name>
<sequence>MFSTKSRDEFVCSSYWKTYATNTTKDRNALHLRVVDDETWTTFRWCKWIVLNRMVFSFVESKKTRKNAILAAIGENTLKMYLMRVYQSAERRVVEELPSTFGIVLDGSL</sequence>
<evidence type="ECO:0000313" key="2">
    <source>
        <dbReference type="Proteomes" id="UP000198211"/>
    </source>
</evidence>
<dbReference type="Proteomes" id="UP000198211">
    <property type="component" value="Unassembled WGS sequence"/>
</dbReference>
<accession>A0A225UJG2</accession>
<comment type="caution">
    <text evidence="1">The sequence shown here is derived from an EMBL/GenBank/DDBJ whole genome shotgun (WGS) entry which is preliminary data.</text>
</comment>
<organism evidence="1 2">
    <name type="scientific">Phytophthora megakarya</name>
    <dbReference type="NCBI Taxonomy" id="4795"/>
    <lineage>
        <taxon>Eukaryota</taxon>
        <taxon>Sar</taxon>
        <taxon>Stramenopiles</taxon>
        <taxon>Oomycota</taxon>
        <taxon>Peronosporomycetes</taxon>
        <taxon>Peronosporales</taxon>
        <taxon>Peronosporaceae</taxon>
        <taxon>Phytophthora</taxon>
    </lineage>
</organism>
<keyword evidence="2" id="KW-1185">Reference proteome</keyword>